<dbReference type="KEGG" id="ehx:EMIHUDRAFT_249907"/>
<dbReference type="RefSeq" id="XP_005758746.1">
    <property type="nucleotide sequence ID" value="XM_005758689.1"/>
</dbReference>
<name>A0A0D3I4Y2_EMIH1</name>
<accession>A0A0D3I4Y2</accession>
<sequence length="132" mass="14177">MRVLHEREVQRLQLEIRRLQSSDERQTESDMRSLSPVEPPPPAPAPASRSASDGLDPMGERGGSFGATRAPRMCPDVAAFSELPPPERLVYAITGTAARTGGSLGVAASLTASQAPFVAALRRKDKRNAALW</sequence>
<evidence type="ECO:0000256" key="1">
    <source>
        <dbReference type="SAM" id="MobiDB-lite"/>
    </source>
</evidence>
<feature type="region of interest" description="Disordered" evidence="1">
    <location>
        <begin position="17"/>
        <end position="70"/>
    </location>
</feature>
<evidence type="ECO:0000313" key="2">
    <source>
        <dbReference type="EnsemblProtists" id="EOD06317"/>
    </source>
</evidence>
<evidence type="ECO:0000313" key="3">
    <source>
        <dbReference type="Proteomes" id="UP000013827"/>
    </source>
</evidence>
<protein>
    <submittedName>
        <fullName evidence="2">Uncharacterized protein</fullName>
    </submittedName>
</protein>
<dbReference type="GeneID" id="17252467"/>
<keyword evidence="3" id="KW-1185">Reference proteome</keyword>
<dbReference type="AlphaFoldDB" id="A0A0D3I4Y2"/>
<dbReference type="HOGENOM" id="CLU_2042451_0_0_1"/>
<organism evidence="2 3">
    <name type="scientific">Emiliania huxleyi (strain CCMP1516)</name>
    <dbReference type="NCBI Taxonomy" id="280463"/>
    <lineage>
        <taxon>Eukaryota</taxon>
        <taxon>Haptista</taxon>
        <taxon>Haptophyta</taxon>
        <taxon>Prymnesiophyceae</taxon>
        <taxon>Isochrysidales</taxon>
        <taxon>Noelaerhabdaceae</taxon>
        <taxon>Emiliania</taxon>
    </lineage>
</organism>
<dbReference type="Proteomes" id="UP000013827">
    <property type="component" value="Unassembled WGS sequence"/>
</dbReference>
<dbReference type="PaxDb" id="2903-EOD06317"/>
<feature type="compositionally biased region" description="Basic and acidic residues" evidence="1">
    <location>
        <begin position="17"/>
        <end position="31"/>
    </location>
</feature>
<reference evidence="2" key="2">
    <citation type="submission" date="2024-10" db="UniProtKB">
        <authorList>
            <consortium name="EnsemblProtists"/>
        </authorList>
    </citation>
    <scope>IDENTIFICATION</scope>
</reference>
<proteinExistence type="predicted"/>
<reference evidence="3" key="1">
    <citation type="journal article" date="2013" name="Nature">
        <title>Pan genome of the phytoplankton Emiliania underpins its global distribution.</title>
        <authorList>
            <person name="Read B.A."/>
            <person name="Kegel J."/>
            <person name="Klute M.J."/>
            <person name="Kuo A."/>
            <person name="Lefebvre S.C."/>
            <person name="Maumus F."/>
            <person name="Mayer C."/>
            <person name="Miller J."/>
            <person name="Monier A."/>
            <person name="Salamov A."/>
            <person name="Young J."/>
            <person name="Aguilar M."/>
            <person name="Claverie J.M."/>
            <person name="Frickenhaus S."/>
            <person name="Gonzalez K."/>
            <person name="Herman E.K."/>
            <person name="Lin Y.C."/>
            <person name="Napier J."/>
            <person name="Ogata H."/>
            <person name="Sarno A.F."/>
            <person name="Shmutz J."/>
            <person name="Schroeder D."/>
            <person name="de Vargas C."/>
            <person name="Verret F."/>
            <person name="von Dassow P."/>
            <person name="Valentin K."/>
            <person name="Van de Peer Y."/>
            <person name="Wheeler G."/>
            <person name="Dacks J.B."/>
            <person name="Delwiche C.F."/>
            <person name="Dyhrman S.T."/>
            <person name="Glockner G."/>
            <person name="John U."/>
            <person name="Richards T."/>
            <person name="Worden A.Z."/>
            <person name="Zhang X."/>
            <person name="Grigoriev I.V."/>
            <person name="Allen A.E."/>
            <person name="Bidle K."/>
            <person name="Borodovsky M."/>
            <person name="Bowler C."/>
            <person name="Brownlee C."/>
            <person name="Cock J.M."/>
            <person name="Elias M."/>
            <person name="Gladyshev V.N."/>
            <person name="Groth M."/>
            <person name="Guda C."/>
            <person name="Hadaegh A."/>
            <person name="Iglesias-Rodriguez M.D."/>
            <person name="Jenkins J."/>
            <person name="Jones B.M."/>
            <person name="Lawson T."/>
            <person name="Leese F."/>
            <person name="Lindquist E."/>
            <person name="Lobanov A."/>
            <person name="Lomsadze A."/>
            <person name="Malik S.B."/>
            <person name="Marsh M.E."/>
            <person name="Mackinder L."/>
            <person name="Mock T."/>
            <person name="Mueller-Roeber B."/>
            <person name="Pagarete A."/>
            <person name="Parker M."/>
            <person name="Probert I."/>
            <person name="Quesneville H."/>
            <person name="Raines C."/>
            <person name="Rensing S.A."/>
            <person name="Riano-Pachon D.M."/>
            <person name="Richier S."/>
            <person name="Rokitta S."/>
            <person name="Shiraiwa Y."/>
            <person name="Soanes D.M."/>
            <person name="van der Giezen M."/>
            <person name="Wahlund T.M."/>
            <person name="Williams B."/>
            <person name="Wilson W."/>
            <person name="Wolfe G."/>
            <person name="Wurch L.L."/>
        </authorList>
    </citation>
    <scope>NUCLEOTIDE SEQUENCE</scope>
</reference>
<dbReference type="EnsemblProtists" id="EOD06317">
    <property type="protein sequence ID" value="EOD06317"/>
    <property type="gene ID" value="EMIHUDRAFT_249907"/>
</dbReference>